<protein>
    <submittedName>
        <fullName evidence="5">DUF86 domain-containing protein</fullName>
    </submittedName>
</protein>
<dbReference type="Proteomes" id="UP000322981">
    <property type="component" value="Unassembled WGS sequence"/>
</dbReference>
<dbReference type="Pfam" id="PF01934">
    <property type="entry name" value="HepT-like"/>
    <property type="match status" value="1"/>
</dbReference>
<dbReference type="GO" id="GO:0110001">
    <property type="term" value="C:toxin-antitoxin complex"/>
    <property type="evidence" value="ECO:0007669"/>
    <property type="project" value="InterPro"/>
</dbReference>
<dbReference type="OrthoDB" id="161881at2"/>
<dbReference type="GO" id="GO:0004540">
    <property type="term" value="F:RNA nuclease activity"/>
    <property type="evidence" value="ECO:0007669"/>
    <property type="project" value="InterPro"/>
</dbReference>
<keyword evidence="2" id="KW-0540">Nuclease</keyword>
<dbReference type="PANTHER" id="PTHR33397">
    <property type="entry name" value="UPF0331 PROTEIN YUTE"/>
    <property type="match status" value="1"/>
</dbReference>
<accession>A0A5M8FMT9</accession>
<dbReference type="InterPro" id="IPR037038">
    <property type="entry name" value="HepT-like_sf"/>
</dbReference>
<dbReference type="NCBIfam" id="NF047751">
    <property type="entry name" value="HepT_toxin"/>
    <property type="match status" value="1"/>
</dbReference>
<keyword evidence="3" id="KW-0378">Hydrolase</keyword>
<dbReference type="AlphaFoldDB" id="A0A5M8FMT9"/>
<dbReference type="Gene3D" id="1.20.120.580">
    <property type="entry name" value="bsu32300-like"/>
    <property type="match status" value="1"/>
</dbReference>
<gene>
    <name evidence="5" type="ORF">F2Q65_18200</name>
</gene>
<sequence length="147" mass="16728">MSSANAVIERKLGYLNRYLRDLSVYADLDQSARLREHYAIERLLQLLCECAADIALQRLKSAKDTLPTSYRETFQALERLDLLEPALAAELIKACGMRNILTHLYDDLDLTLVMSAIEPALDLYQRFAAWVMDWLSTAAGESPDRFT</sequence>
<keyword evidence="6" id="KW-1185">Reference proteome</keyword>
<name>A0A5M8FMT9_9GAMM</name>
<dbReference type="GO" id="GO:0016787">
    <property type="term" value="F:hydrolase activity"/>
    <property type="evidence" value="ECO:0007669"/>
    <property type="project" value="UniProtKB-KW"/>
</dbReference>
<evidence type="ECO:0000256" key="1">
    <source>
        <dbReference type="ARBA" id="ARBA00022649"/>
    </source>
</evidence>
<keyword evidence="1" id="KW-1277">Toxin-antitoxin system</keyword>
<proteinExistence type="inferred from homology"/>
<evidence type="ECO:0000256" key="3">
    <source>
        <dbReference type="ARBA" id="ARBA00022801"/>
    </source>
</evidence>
<evidence type="ECO:0000313" key="6">
    <source>
        <dbReference type="Proteomes" id="UP000322981"/>
    </source>
</evidence>
<comment type="caution">
    <text evidence="5">The sequence shown here is derived from an EMBL/GenBank/DDBJ whole genome shotgun (WGS) entry which is preliminary data.</text>
</comment>
<reference evidence="5 6" key="1">
    <citation type="submission" date="2019-09" db="EMBL/GenBank/DDBJ databases">
        <title>Whole-genome sequence of the purple sulfur bacterium Thiohalocapsa marina DSM 19078.</title>
        <authorList>
            <person name="Kyndt J.A."/>
            <person name="Meyer T.E."/>
        </authorList>
    </citation>
    <scope>NUCLEOTIDE SEQUENCE [LARGE SCALE GENOMIC DNA]</scope>
    <source>
        <strain evidence="5 6">DSM 19078</strain>
    </source>
</reference>
<dbReference type="InterPro" id="IPR052379">
    <property type="entry name" value="Type_VII_TA_RNase"/>
</dbReference>
<evidence type="ECO:0000256" key="4">
    <source>
        <dbReference type="ARBA" id="ARBA00024207"/>
    </source>
</evidence>
<dbReference type="RefSeq" id="WP_150094821.1">
    <property type="nucleotide sequence ID" value="NZ_VWXX01000050.1"/>
</dbReference>
<evidence type="ECO:0000313" key="5">
    <source>
        <dbReference type="EMBL" id="KAA6182252.1"/>
    </source>
</evidence>
<dbReference type="EMBL" id="VWXX01000050">
    <property type="protein sequence ID" value="KAA6182252.1"/>
    <property type="molecule type" value="Genomic_DNA"/>
</dbReference>
<dbReference type="InterPro" id="IPR008201">
    <property type="entry name" value="HepT-like"/>
</dbReference>
<comment type="similarity">
    <text evidence="4">Belongs to the HepT RNase toxin family.</text>
</comment>
<organism evidence="5 6">
    <name type="scientific">Thiohalocapsa marina</name>
    <dbReference type="NCBI Taxonomy" id="424902"/>
    <lineage>
        <taxon>Bacteria</taxon>
        <taxon>Pseudomonadati</taxon>
        <taxon>Pseudomonadota</taxon>
        <taxon>Gammaproteobacteria</taxon>
        <taxon>Chromatiales</taxon>
        <taxon>Chromatiaceae</taxon>
        <taxon>Thiohalocapsa</taxon>
    </lineage>
</organism>
<dbReference type="PANTHER" id="PTHR33397:SF5">
    <property type="entry name" value="RNASE YUTE-RELATED"/>
    <property type="match status" value="1"/>
</dbReference>
<evidence type="ECO:0000256" key="2">
    <source>
        <dbReference type="ARBA" id="ARBA00022722"/>
    </source>
</evidence>